<dbReference type="InterPro" id="IPR029058">
    <property type="entry name" value="AB_hydrolase_fold"/>
</dbReference>
<sequence length="1001" mass="113348">MAASSSDWPVHQLWPPSEGKRRTELDVVFFHGLQLTASDSSDAWSSTWTQRGHDDVCWPREWLPFDLREAVRIFSVSYNAHVVTSPHDHVSEIAHNLFQTLINPRYEWHHPIVLVGHSFGGLVLKSMVVNVKRASSIQNPTNSWSKATLQCAKEFLSNVRGVAFYAVPHAGSSNIAKYVNKLLRCHNRHHPGIMDNIQPWQRDMEQLSVDFDDIVAENRMNIYAFCEGRPMEQVGILVDFSSAQRLAGHNSYKVEDADHMEVCKPPSKEHPSYGLLLQFIVTCGEVARKCDEALQEIHDLPQSMFGLESYVERVETLVTSEGSDADPQYVGVWGMGGVGKTLLLQRVYGSPKVHGHFQGAKFVWLTVGQTPDIMALYHTLSAKLGFGPEKTVNPEDYKLGLYNKFRRRRVFLVLDDVWQDKAFDSLDLAKGKGSVTLLTTRNLSLLERASPHMSQVHMTPLSKEDSWSLFCVHAFRPPSNVPRELKALAQSMAQECQGLPLALKVIGRAMFGKTSPELEWEPLLKKLRESRMQERTVDEQLYERLKLGYDLLSEDDCRLKDCFLYFAAFAEDHSSSFDVVLWGWIGEGLVSGNVGDDPRADAFSLLSKLSKRSFIESKIVVTDDNRFQSFKLHDVMRDLAFYILENDSGIFPAKQLYLYRAGQNLEEFPEEWEVILRARRLSLQFNKLKRLPGRICAPELLSLLLGGNPIVSLPTSFLSSFQKLRVLDLRRGEFWYLPEELGDLKNLVSLDLGFCSNLEFLPDAVRKLHVLKHLNVRGCQSLKYLPSGVVGLTSLQVLQTSGSIYLTWAEYTVPGRARAESLCHLYPTVGASLEDICGLGVLTELEICGKIDQVVELPHNICALMKLKILKVWLENIKTLPAEMAYSLKQLQELSLISLKTLEYLPRSFTCCDAFPALIVFQIYYCSSLVEFPDVDEGALPKLRSLEFHCCFSLGTLPLSLEVLTSLRNLIVSYCKETVKDSCRINCEKSSIWRSFDIDMD</sequence>
<dbReference type="Proteomes" id="UP001497512">
    <property type="component" value="Chromosome 10"/>
</dbReference>
<dbReference type="Pfam" id="PF23559">
    <property type="entry name" value="WHD_DRP"/>
    <property type="match status" value="1"/>
</dbReference>
<accession>A0ABP0TE07</accession>
<dbReference type="PANTHER" id="PTHR36766">
    <property type="entry name" value="PLANT BROAD-SPECTRUM MILDEW RESISTANCE PROTEIN RPW8"/>
    <property type="match status" value="1"/>
</dbReference>
<dbReference type="SUPFAM" id="SSF52058">
    <property type="entry name" value="L domain-like"/>
    <property type="match status" value="1"/>
</dbReference>
<evidence type="ECO:0008006" key="7">
    <source>
        <dbReference type="Google" id="ProtNLM"/>
    </source>
</evidence>
<evidence type="ECO:0000256" key="2">
    <source>
        <dbReference type="ARBA" id="ARBA00022821"/>
    </source>
</evidence>
<protein>
    <recommendedName>
        <fullName evidence="7">NB-ARC domain-containing protein</fullName>
    </recommendedName>
</protein>
<dbReference type="InterPro" id="IPR027417">
    <property type="entry name" value="P-loop_NTPase"/>
</dbReference>
<dbReference type="InterPro" id="IPR032675">
    <property type="entry name" value="LRR_dom_sf"/>
</dbReference>
<evidence type="ECO:0000259" key="4">
    <source>
        <dbReference type="Pfam" id="PF23559"/>
    </source>
</evidence>
<dbReference type="SUPFAM" id="SSF53474">
    <property type="entry name" value="alpha/beta-Hydrolases"/>
    <property type="match status" value="1"/>
</dbReference>
<dbReference type="Gene3D" id="3.40.50.1820">
    <property type="entry name" value="alpha/beta hydrolase"/>
    <property type="match status" value="1"/>
</dbReference>
<dbReference type="Gene3D" id="1.10.10.10">
    <property type="entry name" value="Winged helix-like DNA-binding domain superfamily/Winged helix DNA-binding domain"/>
    <property type="match status" value="1"/>
</dbReference>
<dbReference type="InterPro" id="IPR042197">
    <property type="entry name" value="Apaf_helical"/>
</dbReference>
<feature type="domain" description="NB-ARC" evidence="3">
    <location>
        <begin position="324"/>
        <end position="476"/>
    </location>
</feature>
<evidence type="ECO:0000259" key="3">
    <source>
        <dbReference type="Pfam" id="PF00931"/>
    </source>
</evidence>
<dbReference type="Gene3D" id="3.40.50.300">
    <property type="entry name" value="P-loop containing nucleotide triphosphate hydrolases"/>
    <property type="match status" value="1"/>
</dbReference>
<keyword evidence="6" id="KW-1185">Reference proteome</keyword>
<evidence type="ECO:0000313" key="5">
    <source>
        <dbReference type="EMBL" id="CAK9194170.1"/>
    </source>
</evidence>
<reference evidence="5" key="1">
    <citation type="submission" date="2024-02" db="EMBL/GenBank/DDBJ databases">
        <authorList>
            <consortium name="ELIXIR-Norway"/>
            <consortium name="Elixir Norway"/>
        </authorList>
    </citation>
    <scope>NUCLEOTIDE SEQUENCE</scope>
</reference>
<proteinExistence type="predicted"/>
<dbReference type="InterPro" id="IPR058922">
    <property type="entry name" value="WHD_DRP"/>
</dbReference>
<organism evidence="5 6">
    <name type="scientific">Sphagnum troendelagicum</name>
    <dbReference type="NCBI Taxonomy" id="128251"/>
    <lineage>
        <taxon>Eukaryota</taxon>
        <taxon>Viridiplantae</taxon>
        <taxon>Streptophyta</taxon>
        <taxon>Embryophyta</taxon>
        <taxon>Bryophyta</taxon>
        <taxon>Sphagnophytina</taxon>
        <taxon>Sphagnopsida</taxon>
        <taxon>Sphagnales</taxon>
        <taxon>Sphagnaceae</taxon>
        <taxon>Sphagnum</taxon>
    </lineage>
</organism>
<dbReference type="InterPro" id="IPR002182">
    <property type="entry name" value="NB-ARC"/>
</dbReference>
<keyword evidence="1" id="KW-0677">Repeat</keyword>
<feature type="domain" description="Disease resistance protein winged helix" evidence="4">
    <location>
        <begin position="569"/>
        <end position="640"/>
    </location>
</feature>
<dbReference type="InterPro" id="IPR036388">
    <property type="entry name" value="WH-like_DNA-bd_sf"/>
</dbReference>
<dbReference type="Pfam" id="PF00931">
    <property type="entry name" value="NB-ARC"/>
    <property type="match status" value="1"/>
</dbReference>
<evidence type="ECO:0000313" key="6">
    <source>
        <dbReference type="Proteomes" id="UP001497512"/>
    </source>
</evidence>
<dbReference type="PANTHER" id="PTHR36766:SF30">
    <property type="entry name" value="TIR-NBS TYPE DISEASE RESISTANCE PROTEIN-RELATED"/>
    <property type="match status" value="1"/>
</dbReference>
<dbReference type="SUPFAM" id="SSF52540">
    <property type="entry name" value="P-loop containing nucleoside triphosphate hydrolases"/>
    <property type="match status" value="1"/>
</dbReference>
<keyword evidence="2" id="KW-0611">Plant defense</keyword>
<evidence type="ECO:0000256" key="1">
    <source>
        <dbReference type="ARBA" id="ARBA00022737"/>
    </source>
</evidence>
<dbReference type="Gene3D" id="3.80.10.10">
    <property type="entry name" value="Ribonuclease Inhibitor"/>
    <property type="match status" value="2"/>
</dbReference>
<dbReference type="EMBL" id="OZ019902">
    <property type="protein sequence ID" value="CAK9194170.1"/>
    <property type="molecule type" value="Genomic_DNA"/>
</dbReference>
<name>A0ABP0TE07_9BRYO</name>
<dbReference type="Gene3D" id="1.10.8.430">
    <property type="entry name" value="Helical domain of apoptotic protease-activating factors"/>
    <property type="match status" value="1"/>
</dbReference>
<gene>
    <name evidence="5" type="ORF">CSSPTR1EN2_LOCUS2392</name>
</gene>
<dbReference type="PRINTS" id="PR00364">
    <property type="entry name" value="DISEASERSIST"/>
</dbReference>